<dbReference type="InterPro" id="IPR001482">
    <property type="entry name" value="T2SS/T4SS_dom"/>
</dbReference>
<dbReference type="EMBL" id="RKQZ01000001">
    <property type="protein sequence ID" value="RPF22441.1"/>
    <property type="molecule type" value="Genomic_DNA"/>
</dbReference>
<name>A0A3N4ZRQ9_9MICO</name>
<dbReference type="PANTHER" id="PTHR30486">
    <property type="entry name" value="TWITCHING MOTILITY PROTEIN PILT"/>
    <property type="match status" value="1"/>
</dbReference>
<dbReference type="Pfam" id="PF00437">
    <property type="entry name" value="T2SSE"/>
    <property type="match status" value="1"/>
</dbReference>
<proteinExistence type="inferred from homology"/>
<comment type="similarity">
    <text evidence="1">Belongs to the GSP E family.</text>
</comment>
<dbReference type="PANTHER" id="PTHR30486:SF6">
    <property type="entry name" value="TYPE IV PILUS RETRACTATION ATPASE PILT"/>
    <property type="match status" value="1"/>
</dbReference>
<gene>
    <name evidence="4" type="ORF">EDD34_3102</name>
</gene>
<evidence type="ECO:0000256" key="1">
    <source>
        <dbReference type="ARBA" id="ARBA00006611"/>
    </source>
</evidence>
<dbReference type="OrthoDB" id="9810761at2"/>
<reference evidence="4 5" key="1">
    <citation type="submission" date="2018-11" db="EMBL/GenBank/DDBJ databases">
        <title>Sequencing the genomes of 1000 actinobacteria strains.</title>
        <authorList>
            <person name="Klenk H.-P."/>
        </authorList>
    </citation>
    <scope>NUCLEOTIDE SEQUENCE [LARGE SCALE GENOMIC DNA]</scope>
    <source>
        <strain evidence="4 5">DSM 15700</strain>
    </source>
</reference>
<dbReference type="InterPro" id="IPR027417">
    <property type="entry name" value="P-loop_NTPase"/>
</dbReference>
<accession>A0A3N4ZRQ9</accession>
<feature type="region of interest" description="Disordered" evidence="2">
    <location>
        <begin position="430"/>
        <end position="472"/>
    </location>
</feature>
<dbReference type="CDD" id="cd01130">
    <property type="entry name" value="VirB11-like_ATPase"/>
    <property type="match status" value="1"/>
</dbReference>
<keyword evidence="5" id="KW-1185">Reference proteome</keyword>
<dbReference type="Proteomes" id="UP000280501">
    <property type="component" value="Unassembled WGS sequence"/>
</dbReference>
<dbReference type="Gene3D" id="3.40.50.300">
    <property type="entry name" value="P-loop containing nucleotide triphosphate hydrolases"/>
    <property type="match status" value="1"/>
</dbReference>
<organism evidence="4 5">
    <name type="scientific">Myceligenerans xiligouense</name>
    <dbReference type="NCBI Taxonomy" id="253184"/>
    <lineage>
        <taxon>Bacteria</taxon>
        <taxon>Bacillati</taxon>
        <taxon>Actinomycetota</taxon>
        <taxon>Actinomycetes</taxon>
        <taxon>Micrococcales</taxon>
        <taxon>Promicromonosporaceae</taxon>
        <taxon>Myceligenerans</taxon>
    </lineage>
</organism>
<dbReference type="AlphaFoldDB" id="A0A3N4ZRQ9"/>
<dbReference type="SUPFAM" id="SSF52540">
    <property type="entry name" value="P-loop containing nucleoside triphosphate hydrolases"/>
    <property type="match status" value="1"/>
</dbReference>
<feature type="domain" description="Bacterial type II secretion system protein E" evidence="3">
    <location>
        <begin position="92"/>
        <end position="363"/>
    </location>
</feature>
<dbReference type="Gene3D" id="3.30.450.380">
    <property type="match status" value="1"/>
</dbReference>
<evidence type="ECO:0000256" key="2">
    <source>
        <dbReference type="SAM" id="MobiDB-lite"/>
    </source>
</evidence>
<dbReference type="GO" id="GO:0016887">
    <property type="term" value="F:ATP hydrolysis activity"/>
    <property type="evidence" value="ECO:0007669"/>
    <property type="project" value="InterPro"/>
</dbReference>
<evidence type="ECO:0000313" key="4">
    <source>
        <dbReference type="EMBL" id="RPF22441.1"/>
    </source>
</evidence>
<dbReference type="InterPro" id="IPR050921">
    <property type="entry name" value="T4SS_GSP_E_ATPase"/>
</dbReference>
<comment type="caution">
    <text evidence="4">The sequence shown here is derived from an EMBL/GenBank/DDBJ whole genome shotgun (WGS) entry which is preliminary data.</text>
</comment>
<sequence>MRPEAWADAGDVGVAVQDRDASRAGGVVLLEREVRELVRRRGVDPVAEPDAFGDLVSEAVADYENRAARGVVAPLADAGRAAQEVHAAIGGLGPLQSYIDDPNVEEIWVNSPSQVFVARGGKSELTTTMLSAEQVGDLVERMLKSTGRRLDLSSPFVDACLPGGERLHAVLPGVTRKHLSVNIRKHVVRASGLDELVRLGSLTPQAATFLGAAVRAGLNVLVAGATQAGKTTMLNALAGSIPAHERVVSCEEVWELRLPVRDQVAMQCRQASLEGTGEIPLRRLVKEALRMRPDRIVIGEVREAEAFDLLVALNSGIPGMCTVHASSAREAVVKMTTLPLLAGENVTDRFVVPTVAAAIDLVVHLAIERGHRVVREILAVTGRVEDGVVETATLFRRDDQGLRRADGMPPHLRRFADAGIDVHAVLAGHGTGRAEPAGSGRATWPEAGTRATPAQPGTRPRAESPWTVAARA</sequence>
<evidence type="ECO:0000259" key="3">
    <source>
        <dbReference type="Pfam" id="PF00437"/>
    </source>
</evidence>
<protein>
    <submittedName>
        <fullName evidence="4">Pilus assembly protein CpaF</fullName>
    </submittedName>
</protein>
<evidence type="ECO:0000313" key="5">
    <source>
        <dbReference type="Proteomes" id="UP000280501"/>
    </source>
</evidence>